<gene>
    <name evidence="2" type="ORF">PU648_25960</name>
</gene>
<keyword evidence="1" id="KW-0472">Membrane</keyword>
<dbReference type="Proteomes" id="UP001257627">
    <property type="component" value="Unassembled WGS sequence"/>
</dbReference>
<keyword evidence="1" id="KW-0812">Transmembrane</keyword>
<proteinExistence type="predicted"/>
<dbReference type="EMBL" id="JARAKF010000001">
    <property type="protein sequence ID" value="MDU8995740.1"/>
    <property type="molecule type" value="Genomic_DNA"/>
</dbReference>
<comment type="caution">
    <text evidence="2">The sequence shown here is derived from an EMBL/GenBank/DDBJ whole genome shotgun (WGS) entry which is preliminary data.</text>
</comment>
<name>A0ABU3UP96_9ACTN</name>
<evidence type="ECO:0000313" key="3">
    <source>
        <dbReference type="Proteomes" id="UP001257627"/>
    </source>
</evidence>
<keyword evidence="3" id="KW-1185">Reference proteome</keyword>
<organism evidence="2 3">
    <name type="scientific">Streptomyces mirabilis</name>
    <dbReference type="NCBI Taxonomy" id="68239"/>
    <lineage>
        <taxon>Bacteria</taxon>
        <taxon>Bacillati</taxon>
        <taxon>Actinomycetota</taxon>
        <taxon>Actinomycetes</taxon>
        <taxon>Kitasatosporales</taxon>
        <taxon>Streptomycetaceae</taxon>
        <taxon>Streptomyces</taxon>
    </lineage>
</organism>
<evidence type="ECO:0000313" key="2">
    <source>
        <dbReference type="EMBL" id="MDU8995740.1"/>
    </source>
</evidence>
<keyword evidence="1" id="KW-1133">Transmembrane helix</keyword>
<sequence length="111" mass="12116">MRARTVEHDAVEPRADGATLVTTVPVPPRTERKDRWTTSRDRKVQWAFGALFALGTALAAAAGEWTFRGSGRLVATDPERIEVTYDPGAPKRMTARDGPVVRTLSVLLSAL</sequence>
<reference evidence="2 3" key="1">
    <citation type="submission" date="2023-02" db="EMBL/GenBank/DDBJ databases">
        <authorList>
            <person name="Maleckis M."/>
        </authorList>
    </citation>
    <scope>NUCLEOTIDE SEQUENCE [LARGE SCALE GENOMIC DNA]</scope>
    <source>
        <strain evidence="2 3">P8-A2</strain>
    </source>
</reference>
<evidence type="ECO:0000256" key="1">
    <source>
        <dbReference type="SAM" id="Phobius"/>
    </source>
</evidence>
<protein>
    <submittedName>
        <fullName evidence="2">Uncharacterized protein</fullName>
    </submittedName>
</protein>
<dbReference type="RefSeq" id="WP_316733539.1">
    <property type="nucleotide sequence ID" value="NZ_JARAKF010000001.1"/>
</dbReference>
<feature type="transmembrane region" description="Helical" evidence="1">
    <location>
        <begin position="44"/>
        <end position="63"/>
    </location>
</feature>
<accession>A0ABU3UP96</accession>